<accession>A0A242A781</accession>
<dbReference type="OrthoDB" id="3784230at2"/>
<reference evidence="3 4" key="1">
    <citation type="submission" date="2017-05" db="EMBL/GenBank/DDBJ databases">
        <title>The Genome Sequence of Enterococcus sp. 8G7_MSG3316.</title>
        <authorList>
            <consortium name="The Broad Institute Genomics Platform"/>
            <consortium name="The Broad Institute Genomic Center for Infectious Diseases"/>
            <person name="Earl A."/>
            <person name="Manson A."/>
            <person name="Schwartman J."/>
            <person name="Gilmore M."/>
            <person name="Abouelleil A."/>
            <person name="Cao P."/>
            <person name="Chapman S."/>
            <person name="Cusick C."/>
            <person name="Shea T."/>
            <person name="Young S."/>
            <person name="Neafsey D."/>
            <person name="Nusbaum C."/>
            <person name="Birren B."/>
        </authorList>
    </citation>
    <scope>NUCLEOTIDE SEQUENCE [LARGE SCALE GENOMIC DNA]</scope>
    <source>
        <strain evidence="3 4">8G7_MSG3316</strain>
    </source>
</reference>
<evidence type="ECO:0008006" key="5">
    <source>
        <dbReference type="Google" id="ProtNLM"/>
    </source>
</evidence>
<gene>
    <name evidence="3" type="ORF">A5886_001974</name>
</gene>
<comment type="caution">
    <text evidence="3">The sequence shown here is derived from an EMBL/GenBank/DDBJ whole genome shotgun (WGS) entry which is preliminary data.</text>
</comment>
<dbReference type="InterPro" id="IPR010330">
    <property type="entry name" value="CoiA_nuc"/>
</dbReference>
<sequence length="332" mass="39651">MMYAYDKEKQLRRADAVETTNAPFQCPGCQEQVIWKRGPARRPHFAHRSDGACCTFSEGETDEHLMAKGCLYDWYQPLSLQIECFLPELSQRPDLKYQQLVIEIQCSPISLTAFSARTKGYLSAGYRPWWILGSRLQPKRHWHVIAKASCMFDEEGFHLWGIDTARQCLIHYREIHWHYQYGVGYQCTWFSEGCPYDQETLQPIHQEQTLPQPRSSPWQPSGYQYWLLQQLIKKAPRIMEVQAFVYRLHGHIAQLPYWCYQESRYGFLFEHWLLAMRFCFHIDPKQSFQDWLGKLCFIDWTWSYPLIDQAMILSAMFEECRYLEAMFRFQNQ</sequence>
<feature type="domain" description="Competence protein CoiA nuclease-like" evidence="1">
    <location>
        <begin position="60"/>
        <end position="181"/>
    </location>
</feature>
<dbReference type="Pfam" id="PF06054">
    <property type="entry name" value="CoiA_nuc"/>
    <property type="match status" value="1"/>
</dbReference>
<name>A0A242A781_9ENTE</name>
<proteinExistence type="predicted"/>
<dbReference type="Pfam" id="PF25164">
    <property type="entry name" value="CoiA_N"/>
    <property type="match status" value="1"/>
</dbReference>
<feature type="domain" description="Competence protein CoiA-like N-terminal" evidence="2">
    <location>
        <begin position="18"/>
        <end position="54"/>
    </location>
</feature>
<evidence type="ECO:0000313" key="4">
    <source>
        <dbReference type="Proteomes" id="UP000195043"/>
    </source>
</evidence>
<dbReference type="STRING" id="1834191.A5886_001974"/>
<evidence type="ECO:0000259" key="1">
    <source>
        <dbReference type="Pfam" id="PF06054"/>
    </source>
</evidence>
<protein>
    <recommendedName>
        <fullName evidence="5">Competence protein CoiA</fullName>
    </recommendedName>
</protein>
<dbReference type="InterPro" id="IPR057253">
    <property type="entry name" value="CoiA-like_N"/>
</dbReference>
<dbReference type="RefSeq" id="WP_086274956.1">
    <property type="nucleotide sequence ID" value="NZ_NGKU01000001.1"/>
</dbReference>
<dbReference type="Proteomes" id="UP000195043">
    <property type="component" value="Unassembled WGS sequence"/>
</dbReference>
<evidence type="ECO:0000259" key="2">
    <source>
        <dbReference type="Pfam" id="PF25164"/>
    </source>
</evidence>
<evidence type="ECO:0000313" key="3">
    <source>
        <dbReference type="EMBL" id="OTN76895.1"/>
    </source>
</evidence>
<dbReference type="AlphaFoldDB" id="A0A242A781"/>
<organism evidence="3 4">
    <name type="scientific">Candidatus Enterococcus testudinis</name>
    <dbReference type="NCBI Taxonomy" id="1834191"/>
    <lineage>
        <taxon>Bacteria</taxon>
        <taxon>Bacillati</taxon>
        <taxon>Bacillota</taxon>
        <taxon>Bacilli</taxon>
        <taxon>Lactobacillales</taxon>
        <taxon>Enterococcaceae</taxon>
        <taxon>Enterococcus</taxon>
    </lineage>
</organism>
<dbReference type="EMBL" id="NGKU01000001">
    <property type="protein sequence ID" value="OTN76895.1"/>
    <property type="molecule type" value="Genomic_DNA"/>
</dbReference>
<keyword evidence="4" id="KW-1185">Reference proteome</keyword>